<dbReference type="AlphaFoldDB" id="B8CWE6"/>
<keyword evidence="3" id="KW-1185">Reference proteome</keyword>
<name>B8CWE6_HALOH</name>
<dbReference type="Pfam" id="PF06782">
    <property type="entry name" value="UPF0236"/>
    <property type="match status" value="1"/>
</dbReference>
<evidence type="ECO:0000313" key="2">
    <source>
        <dbReference type="EMBL" id="ACL69615.1"/>
    </source>
</evidence>
<dbReference type="InterPro" id="IPR009620">
    <property type="entry name" value="UPF0236"/>
</dbReference>
<sequence length="434" mass="51135">MEKFIKELEEELFRTKPKDLEVVGFRKKNIATKLGEIKIKRRLYKKKNSKNDYIFLLDDKLNIRKGRRVSGEYLKLLVSLSSMLSFRQVEEVIEEAGFPSLSHATIHKEVREFGERESKRIEYEREKVFTEGKLQVGGKKEKDLLFIEADGIMVSSQEDKERMEIKVGVVHEGWNYETPAKSRRRLKNPKVVMGMYKDADSFWEEFSSEISKEYDLTNTQVVLNGDGASWIQETAKDYFPGLIVQLDRFHIKKDVSRHFGYEIAEGLYKVLQEGEVQAFLDTLESLIWEAKTKEKQKQQHKLVKHYQKYKEHLLDYRYRLPEKLKQKKKLYGMGVVEGYVDKNIARRMKNQGMSWSKKGAEAMAKILMLKHNKKLKERLNDEYYKIKSPIKVLKYRKRKYTGNCSNWLQAKMPVLYGVDSGKDWVKAIKQLVTV</sequence>
<accession>B8CWE6</accession>
<dbReference type="KEGG" id="hor:Hore_08590"/>
<evidence type="ECO:0000313" key="3">
    <source>
        <dbReference type="Proteomes" id="UP000000719"/>
    </source>
</evidence>
<comment type="similarity">
    <text evidence="1">Belongs to the UPF0236 family.</text>
</comment>
<dbReference type="eggNOG" id="ENOG5031FFI">
    <property type="taxonomic scope" value="Bacteria"/>
</dbReference>
<organism evidence="2 3">
    <name type="scientific">Halothermothrix orenii (strain H 168 / OCM 544 / DSM 9562)</name>
    <dbReference type="NCBI Taxonomy" id="373903"/>
    <lineage>
        <taxon>Bacteria</taxon>
        <taxon>Bacillati</taxon>
        <taxon>Bacillota</taxon>
        <taxon>Clostridia</taxon>
        <taxon>Halanaerobiales</taxon>
        <taxon>Halothermotrichaceae</taxon>
        <taxon>Halothermothrix</taxon>
    </lineage>
</organism>
<protein>
    <submittedName>
        <fullName evidence="2">Uncharacterized protein family (UPF0236)</fullName>
    </submittedName>
</protein>
<gene>
    <name evidence="2" type="ordered locus">Hore_08590</name>
</gene>
<dbReference type="EMBL" id="CP001098">
    <property type="protein sequence ID" value="ACL69615.1"/>
    <property type="molecule type" value="Genomic_DNA"/>
</dbReference>
<dbReference type="STRING" id="373903.Hore_08590"/>
<dbReference type="NCBIfam" id="NF033529">
    <property type="entry name" value="transpos_ISLre2"/>
    <property type="match status" value="1"/>
</dbReference>
<proteinExistence type="inferred from homology"/>
<evidence type="ECO:0000256" key="1">
    <source>
        <dbReference type="ARBA" id="ARBA00006539"/>
    </source>
</evidence>
<dbReference type="HOGENOM" id="CLU_040782_3_1_9"/>
<reference evidence="2 3" key="1">
    <citation type="journal article" date="2009" name="PLoS ONE">
        <title>Genome analysis of the anaerobic thermohalophilic bacterium Halothermothrix orenii.</title>
        <authorList>
            <person name="Mavromatis K."/>
            <person name="Ivanova N."/>
            <person name="Anderson I."/>
            <person name="Lykidis A."/>
            <person name="Hooper S.D."/>
            <person name="Sun H."/>
            <person name="Kunin V."/>
            <person name="Lapidus A."/>
            <person name="Hugenholtz P."/>
            <person name="Patel B."/>
            <person name="Kyrpides N.C."/>
        </authorList>
    </citation>
    <scope>NUCLEOTIDE SEQUENCE [LARGE SCALE GENOMIC DNA]</scope>
    <source>
        <strain evidence="3">H 168 / OCM 544 / DSM 9562</strain>
    </source>
</reference>
<dbReference type="Proteomes" id="UP000000719">
    <property type="component" value="Chromosome"/>
</dbReference>